<dbReference type="GeneID" id="116187281"/>
<dbReference type="OrthoDB" id="1678883at2759"/>
<evidence type="ECO:0000313" key="4">
    <source>
        <dbReference type="Proteomes" id="UP000233551"/>
    </source>
</evidence>
<dbReference type="EMBL" id="MTKT01002214">
    <property type="protein sequence ID" value="OWM81554.1"/>
    <property type="molecule type" value="Genomic_DNA"/>
</dbReference>
<dbReference type="Proteomes" id="UP000197138">
    <property type="component" value="Unassembled WGS sequence"/>
</dbReference>
<name>A0A218X9I5_PUNGR</name>
<reference evidence="1" key="2">
    <citation type="submission" date="2017-06" db="EMBL/GenBank/DDBJ databases">
        <title>The pomegranate genome and the genomics of punicalagin biosynthesis.</title>
        <authorList>
            <person name="Xu C."/>
        </authorList>
    </citation>
    <scope>NUCLEOTIDE SEQUENCE [LARGE SCALE GENOMIC DNA]</scope>
    <source>
        <tissue evidence="1">Fresh leaf</tissue>
    </source>
</reference>
<evidence type="ECO:0000313" key="1">
    <source>
        <dbReference type="EMBL" id="OWM81554.1"/>
    </source>
</evidence>
<comment type="caution">
    <text evidence="1">The sequence shown here is derived from an EMBL/GenBank/DDBJ whole genome shotgun (WGS) entry which is preliminary data.</text>
</comment>
<dbReference type="EMBL" id="PGOL01003458">
    <property type="protein sequence ID" value="PKI41053.1"/>
    <property type="molecule type" value="Genomic_DNA"/>
</dbReference>
<evidence type="ECO:0000313" key="2">
    <source>
        <dbReference type="EMBL" id="PKI41053.1"/>
    </source>
</evidence>
<dbReference type="STRING" id="22663.A0A218X9I5"/>
<evidence type="ECO:0000313" key="3">
    <source>
        <dbReference type="Proteomes" id="UP000197138"/>
    </source>
</evidence>
<dbReference type="AlphaFoldDB" id="A0A218X9I5"/>
<proteinExistence type="predicted"/>
<dbReference type="PANTHER" id="PTHR34287:SF4">
    <property type="entry name" value="OS04G0504200 PROTEIN"/>
    <property type="match status" value="1"/>
</dbReference>
<gene>
    <name evidence="1" type="ORF">CDL15_Pgr007592</name>
    <name evidence="2" type="ORF">CRG98_038581</name>
</gene>
<reference evidence="2 4" key="3">
    <citation type="submission" date="2017-11" db="EMBL/GenBank/DDBJ databases">
        <title>De-novo sequencing of pomegranate (Punica granatum L.) genome.</title>
        <authorList>
            <person name="Akparov Z."/>
            <person name="Amiraslanov A."/>
            <person name="Hajiyeva S."/>
            <person name="Abbasov M."/>
            <person name="Kaur K."/>
            <person name="Hamwieh A."/>
            <person name="Solovyev V."/>
            <person name="Salamov A."/>
            <person name="Braich B."/>
            <person name="Kosarev P."/>
            <person name="Mahmoud A."/>
            <person name="Hajiyev E."/>
            <person name="Babayeva S."/>
            <person name="Izzatullayeva V."/>
            <person name="Mammadov A."/>
            <person name="Mammadov A."/>
            <person name="Sharifova S."/>
            <person name="Ojaghi J."/>
            <person name="Eynullazada K."/>
            <person name="Bayramov B."/>
            <person name="Abdulazimova A."/>
            <person name="Shahmuradov I."/>
        </authorList>
    </citation>
    <scope>NUCLEOTIDE SEQUENCE [LARGE SCALE GENOMIC DNA]</scope>
    <source>
        <strain evidence="2">AG2017</strain>
        <strain evidence="4">cv. AG2017</strain>
        <tissue evidence="2">Leaf</tissue>
    </source>
</reference>
<dbReference type="PANTHER" id="PTHR34287">
    <property type="entry name" value="OS06G0551500 PROTEIN-RELATED"/>
    <property type="match status" value="1"/>
</dbReference>
<dbReference type="Proteomes" id="UP000233551">
    <property type="component" value="Unassembled WGS sequence"/>
</dbReference>
<keyword evidence="4" id="KW-1185">Reference proteome</keyword>
<accession>A0A218X9I5</accession>
<sequence length="175" mass="19423">MEAVDGEVERLIATAKVVEYLEPVMSRDLLFKFPDNSAFGFDYSQSSIWSPLIPRAHVPMDSGGPVTPKKLSYGSGAKYKLRSAGKKIAASSFKLSIRVMQSNRKKKMKMKTNKKPKSKGLDFSPALMKGGACVPLAAKGWNKVLKAASKQFKKKRRRDPMAHVKLSNYLEADNI</sequence>
<protein>
    <submittedName>
        <fullName evidence="1">Uncharacterized protein</fullName>
    </submittedName>
</protein>
<organism evidence="1 3">
    <name type="scientific">Punica granatum</name>
    <name type="common">Pomegranate</name>
    <dbReference type="NCBI Taxonomy" id="22663"/>
    <lineage>
        <taxon>Eukaryota</taxon>
        <taxon>Viridiplantae</taxon>
        <taxon>Streptophyta</taxon>
        <taxon>Embryophyta</taxon>
        <taxon>Tracheophyta</taxon>
        <taxon>Spermatophyta</taxon>
        <taxon>Magnoliopsida</taxon>
        <taxon>eudicotyledons</taxon>
        <taxon>Gunneridae</taxon>
        <taxon>Pentapetalae</taxon>
        <taxon>rosids</taxon>
        <taxon>malvids</taxon>
        <taxon>Myrtales</taxon>
        <taxon>Lythraceae</taxon>
        <taxon>Punica</taxon>
    </lineage>
</organism>
<reference evidence="3" key="1">
    <citation type="journal article" date="2017" name="Plant J.">
        <title>The pomegranate (Punica granatum L.) genome and the genomics of punicalagin biosynthesis.</title>
        <authorList>
            <person name="Qin G."/>
            <person name="Xu C."/>
            <person name="Ming R."/>
            <person name="Tang H."/>
            <person name="Guyot R."/>
            <person name="Kramer E.M."/>
            <person name="Hu Y."/>
            <person name="Yi X."/>
            <person name="Qi Y."/>
            <person name="Xu X."/>
            <person name="Gao Z."/>
            <person name="Pan H."/>
            <person name="Jian J."/>
            <person name="Tian Y."/>
            <person name="Yue Z."/>
            <person name="Xu Y."/>
        </authorList>
    </citation>
    <scope>NUCLEOTIDE SEQUENCE [LARGE SCALE GENOMIC DNA]</scope>
    <source>
        <strain evidence="3">cv. Dabenzi</strain>
    </source>
</reference>